<evidence type="ECO:0000256" key="1">
    <source>
        <dbReference type="SAM" id="MobiDB-lite"/>
    </source>
</evidence>
<evidence type="ECO:0000313" key="3">
    <source>
        <dbReference type="Proteomes" id="UP001196413"/>
    </source>
</evidence>
<reference evidence="2" key="1">
    <citation type="submission" date="2021-06" db="EMBL/GenBank/DDBJ databases">
        <title>Parelaphostrongylus tenuis whole genome reference sequence.</title>
        <authorList>
            <person name="Garwood T.J."/>
            <person name="Larsen P.A."/>
            <person name="Fountain-Jones N.M."/>
            <person name="Garbe J.R."/>
            <person name="Macchietto M.G."/>
            <person name="Kania S.A."/>
            <person name="Gerhold R.W."/>
            <person name="Richards J.E."/>
            <person name="Wolf T.M."/>
        </authorList>
    </citation>
    <scope>NUCLEOTIDE SEQUENCE</scope>
    <source>
        <strain evidence="2">MNPRO001-30</strain>
        <tissue evidence="2">Meninges</tissue>
    </source>
</reference>
<gene>
    <name evidence="2" type="ORF">KIN20_024095</name>
</gene>
<dbReference type="EMBL" id="JAHQIW010004870">
    <property type="protein sequence ID" value="KAJ1364088.1"/>
    <property type="molecule type" value="Genomic_DNA"/>
</dbReference>
<feature type="region of interest" description="Disordered" evidence="1">
    <location>
        <begin position="54"/>
        <end position="80"/>
    </location>
</feature>
<accession>A0AAD5MWK7</accession>
<name>A0AAD5MWK7_PARTN</name>
<dbReference type="AlphaFoldDB" id="A0AAD5MWK7"/>
<organism evidence="2 3">
    <name type="scientific">Parelaphostrongylus tenuis</name>
    <name type="common">Meningeal worm</name>
    <dbReference type="NCBI Taxonomy" id="148309"/>
    <lineage>
        <taxon>Eukaryota</taxon>
        <taxon>Metazoa</taxon>
        <taxon>Ecdysozoa</taxon>
        <taxon>Nematoda</taxon>
        <taxon>Chromadorea</taxon>
        <taxon>Rhabditida</taxon>
        <taxon>Rhabditina</taxon>
        <taxon>Rhabditomorpha</taxon>
        <taxon>Strongyloidea</taxon>
        <taxon>Metastrongylidae</taxon>
        <taxon>Parelaphostrongylus</taxon>
    </lineage>
</organism>
<proteinExistence type="predicted"/>
<comment type="caution">
    <text evidence="2">The sequence shown here is derived from an EMBL/GenBank/DDBJ whole genome shotgun (WGS) entry which is preliminary data.</text>
</comment>
<sequence>MERRSTSYKCAAGDYNKKTEHSKTQLVGHFNRFLCNKRTGNLSTKPDTAVFHYDDDSDSLDLSGPEPEPESLFREDPKKARERRLKRMEQQKPLGEIYFNCVVFQNK</sequence>
<keyword evidence="3" id="KW-1185">Reference proteome</keyword>
<protein>
    <submittedName>
        <fullName evidence="2">Uncharacterized protein</fullName>
    </submittedName>
</protein>
<dbReference type="Proteomes" id="UP001196413">
    <property type="component" value="Unassembled WGS sequence"/>
</dbReference>
<evidence type="ECO:0000313" key="2">
    <source>
        <dbReference type="EMBL" id="KAJ1364088.1"/>
    </source>
</evidence>